<dbReference type="Gene3D" id="1.10.287.950">
    <property type="entry name" value="Methyl-accepting chemotaxis protein"/>
    <property type="match status" value="1"/>
</dbReference>
<evidence type="ECO:0000256" key="6">
    <source>
        <dbReference type="SAM" id="Phobius"/>
    </source>
</evidence>
<proteinExistence type="inferred from homology"/>
<dbReference type="RefSeq" id="WP_072325902.1">
    <property type="nucleotide sequence ID" value="NZ_FPJW01000005.1"/>
</dbReference>
<feature type="transmembrane region" description="Helical" evidence="6">
    <location>
        <begin position="7"/>
        <end position="27"/>
    </location>
</feature>
<dbReference type="GO" id="GO:0005886">
    <property type="term" value="C:plasma membrane"/>
    <property type="evidence" value="ECO:0007669"/>
    <property type="project" value="UniProtKB-SubCell"/>
</dbReference>
<evidence type="ECO:0000256" key="1">
    <source>
        <dbReference type="ARBA" id="ARBA00004429"/>
    </source>
</evidence>
<dbReference type="Pfam" id="PF12729">
    <property type="entry name" value="4HB_MCP_1"/>
    <property type="match status" value="1"/>
</dbReference>
<dbReference type="PANTHER" id="PTHR32089">
    <property type="entry name" value="METHYL-ACCEPTING CHEMOTAXIS PROTEIN MCPB"/>
    <property type="match status" value="1"/>
</dbReference>
<dbReference type="InterPro" id="IPR000727">
    <property type="entry name" value="T_SNARE_dom"/>
</dbReference>
<dbReference type="CDD" id="cd19411">
    <property type="entry name" value="MCP2201-like_sensor"/>
    <property type="match status" value="1"/>
</dbReference>
<dbReference type="CDD" id="cd11386">
    <property type="entry name" value="MCP_signal"/>
    <property type="match status" value="1"/>
</dbReference>
<evidence type="ECO:0000313" key="9">
    <source>
        <dbReference type="EMBL" id="SFX43754.1"/>
    </source>
</evidence>
<dbReference type="PROSITE" id="PS50111">
    <property type="entry name" value="CHEMOTAXIS_TRANSDUC_2"/>
    <property type="match status" value="1"/>
</dbReference>
<reference evidence="9 10" key="1">
    <citation type="submission" date="2016-11" db="EMBL/GenBank/DDBJ databases">
        <authorList>
            <person name="Jaros S."/>
            <person name="Januszkiewicz K."/>
            <person name="Wedrychowicz H."/>
        </authorList>
    </citation>
    <scope>NUCLEOTIDE SEQUENCE [LARGE SCALE GENOMIC DNA]</scope>
    <source>
        <strain evidence="9 10">DSM 21637</strain>
    </source>
</reference>
<evidence type="ECO:0000256" key="5">
    <source>
        <dbReference type="PROSITE-ProRule" id="PRU00284"/>
    </source>
</evidence>
<evidence type="ECO:0000256" key="4">
    <source>
        <dbReference type="ARBA" id="ARBA00029447"/>
    </source>
</evidence>
<dbReference type="PANTHER" id="PTHR32089:SF112">
    <property type="entry name" value="LYSOZYME-LIKE PROTEIN-RELATED"/>
    <property type="match status" value="1"/>
</dbReference>
<feature type="transmembrane region" description="Helical" evidence="6">
    <location>
        <begin position="190"/>
        <end position="210"/>
    </location>
</feature>
<evidence type="ECO:0000259" key="8">
    <source>
        <dbReference type="PROSITE" id="PS50192"/>
    </source>
</evidence>
<keyword evidence="2" id="KW-1003">Cell membrane</keyword>
<name>A0A1K1X274_9GAMM</name>
<dbReference type="STRING" id="1122209.SAMN02745752_01671"/>
<comment type="subcellular location">
    <subcellularLocation>
        <location evidence="1">Cell inner membrane</location>
        <topology evidence="1">Multi-pass membrane protein</topology>
    </subcellularLocation>
</comment>
<organism evidence="9 10">
    <name type="scientific">Marinospirillum alkaliphilum DSM 21637</name>
    <dbReference type="NCBI Taxonomy" id="1122209"/>
    <lineage>
        <taxon>Bacteria</taxon>
        <taxon>Pseudomonadati</taxon>
        <taxon>Pseudomonadota</taxon>
        <taxon>Gammaproteobacteria</taxon>
        <taxon>Oceanospirillales</taxon>
        <taxon>Oceanospirillaceae</taxon>
        <taxon>Marinospirillum</taxon>
    </lineage>
</organism>
<keyword evidence="6" id="KW-0472">Membrane</keyword>
<dbReference type="AlphaFoldDB" id="A0A1K1X274"/>
<dbReference type="InterPro" id="IPR047347">
    <property type="entry name" value="YvaQ-like_sensor"/>
</dbReference>
<dbReference type="SUPFAM" id="SSF58104">
    <property type="entry name" value="Methyl-accepting chemotaxis protein (MCP) signaling domain"/>
    <property type="match status" value="1"/>
</dbReference>
<keyword evidence="6" id="KW-0812">Transmembrane</keyword>
<accession>A0A1K1X274</accession>
<evidence type="ECO:0000313" key="10">
    <source>
        <dbReference type="Proteomes" id="UP000182350"/>
    </source>
</evidence>
<dbReference type="EMBL" id="FPJW01000005">
    <property type="protein sequence ID" value="SFX43754.1"/>
    <property type="molecule type" value="Genomic_DNA"/>
</dbReference>
<dbReference type="FunFam" id="1.10.287.950:FF:000001">
    <property type="entry name" value="Methyl-accepting chemotaxis sensory transducer"/>
    <property type="match status" value="1"/>
</dbReference>
<evidence type="ECO:0000256" key="2">
    <source>
        <dbReference type="ARBA" id="ARBA00022519"/>
    </source>
</evidence>
<feature type="domain" description="T-SNARE coiled-coil homology" evidence="8">
    <location>
        <begin position="464"/>
        <end position="518"/>
    </location>
</feature>
<comment type="similarity">
    <text evidence="4">Belongs to the methyl-accepting chemotaxis (MCP) protein family.</text>
</comment>
<dbReference type="OrthoDB" id="2489132at2"/>
<evidence type="ECO:0000259" key="7">
    <source>
        <dbReference type="PROSITE" id="PS50111"/>
    </source>
</evidence>
<dbReference type="PROSITE" id="PS50192">
    <property type="entry name" value="T_SNARE"/>
    <property type="match status" value="1"/>
</dbReference>
<keyword evidence="6" id="KW-1133">Transmembrane helix</keyword>
<keyword evidence="3 5" id="KW-0807">Transducer</keyword>
<evidence type="ECO:0000256" key="3">
    <source>
        <dbReference type="ARBA" id="ARBA00023224"/>
    </source>
</evidence>
<gene>
    <name evidence="9" type="ORF">SAMN02745752_01671</name>
</gene>
<sequence>MTIAQRLYLGFGLVIALILVIALVGWVKIGAVDAVLTQVNDVDSRKQRFAINFRGSVHDRAISIRDAVLVDSSAERQPFLREITELDAFYQQSAREMDQLFASHQASSEERQLLGNIQAIEKRTVRLTENTLNLLAQSDSEAARQLLMTQVSPAYSEWLAAINAFIDYQERDIQRQVAFVRAETSGFQTLILVIAGVSLVLAVVISVRLVNNLSRTIGGEPEVAARLIRQVASGDLTLDIPTRHPDSIMGAVASMTRQLAGIIKEVAQSSETLSSAAQQMSERARRNQQLVSMQREQTEQGAAAISQMSATVQGVVGHTLMASNLANSAHEETLAGGAEVKRTLTSIDELAYQVQEAGRVIDQLSEDSNAIGTVLEVIETIAEQTNLLALNAAIEAARAGEHGRGFAVVADEVRALASRTQESTRDIQQRIEKMQSGARGAVEVMERGRNKAAQSVEQARRAGDSLEAIQRSVNDINDMNTQIASAAEEQSAVADEINRNFSSITEASEEAAQGMQENVEASRALAELARNLQSSVGKFRV</sequence>
<dbReference type="InterPro" id="IPR004089">
    <property type="entry name" value="MCPsignal_dom"/>
</dbReference>
<keyword evidence="2" id="KW-0997">Cell inner membrane</keyword>
<dbReference type="GO" id="GO:0006935">
    <property type="term" value="P:chemotaxis"/>
    <property type="evidence" value="ECO:0007669"/>
    <property type="project" value="UniProtKB-ARBA"/>
</dbReference>
<protein>
    <submittedName>
        <fullName evidence="9">Methyl-accepting chemotaxis protein</fullName>
    </submittedName>
</protein>
<dbReference type="Pfam" id="PF00015">
    <property type="entry name" value="MCPsignal"/>
    <property type="match status" value="1"/>
</dbReference>
<dbReference type="SMART" id="SM00283">
    <property type="entry name" value="MA"/>
    <property type="match status" value="1"/>
</dbReference>
<feature type="domain" description="Methyl-accepting transducer" evidence="7">
    <location>
        <begin position="269"/>
        <end position="505"/>
    </location>
</feature>
<dbReference type="InterPro" id="IPR024478">
    <property type="entry name" value="HlyB_4HB_MCP"/>
</dbReference>
<dbReference type="Proteomes" id="UP000182350">
    <property type="component" value="Unassembled WGS sequence"/>
</dbReference>
<keyword evidence="10" id="KW-1185">Reference proteome</keyword>
<dbReference type="GO" id="GO:0007165">
    <property type="term" value="P:signal transduction"/>
    <property type="evidence" value="ECO:0007669"/>
    <property type="project" value="UniProtKB-KW"/>
</dbReference>